<organism evidence="3 4">
    <name type="scientific">Sistotremastrum niveocremeum HHB9708</name>
    <dbReference type="NCBI Taxonomy" id="1314777"/>
    <lineage>
        <taxon>Eukaryota</taxon>
        <taxon>Fungi</taxon>
        <taxon>Dikarya</taxon>
        <taxon>Basidiomycota</taxon>
        <taxon>Agaricomycotina</taxon>
        <taxon>Agaricomycetes</taxon>
        <taxon>Sistotremastrales</taxon>
        <taxon>Sistotremastraceae</taxon>
        <taxon>Sertulicium</taxon>
        <taxon>Sertulicium niveocremeum</taxon>
    </lineage>
</organism>
<dbReference type="Pfam" id="PF20153">
    <property type="entry name" value="DUF6535"/>
    <property type="match status" value="1"/>
</dbReference>
<dbReference type="EMBL" id="KV419411">
    <property type="protein sequence ID" value="KZS92286.1"/>
    <property type="molecule type" value="Genomic_DNA"/>
</dbReference>
<dbReference type="OrthoDB" id="3235960at2759"/>
<sequence>MADSVPQDATAATNDLAPMFRRMLVLMEEQNKMIAEQGATLRSHGGMLEILKTDALKNDQPFEQRSLRDRLTWGVLRKEAVAKTKEKVDEWKDLMQLSLVFNAIFLTVVTAFIAPVIQEFTSTASNATIDASSNSSKPPLPPLSTQFVALFFYLALIMSILNAVLCVLGMQWASRLLAIPLGKTDLERTLAHERRKALAERKLLPLIGVLFWSLLLSIGLFIVGLLVQLWALAFACSKPAFVLIVGAAFATGLSILILGVILATTYHAAITENSPFESPLSAALRPALLWLRARTKKHAQSVAPTSARLEVDNKLGEPTVEESVRLKEDDDDSVRTLKIYARLIINTNDPEILERVVPSFEFREWYRAGEQLWPVFLAVHERFMATDTSFRVKETLHKQLVYFADWPSESEDETSGHSLRTVWETDLEGNEMTHWCMDQCQKLTKRSSESHRAFFSSWAAFLSLEPNNSDLLSPWRESYEQTLCGLLSSYDRSGSRSRLGERKDIFYSALKEFRSLLPNHDANGMTRLLHWGRYTSSTILRSLLQCPLTWVSIADVIAFMTRGSEPEVLTEMSPFFSKLPEMTTVDDEGGSQLLIYEFLYSLMLQLPPAFVVPQSLDLTSALKHFVCHYKAVEDKRSAARLPWAVYCKTLMYYLDHGGFDLMASKRSARPFFKICVEYSGPDDMSLIQARAASYLHDNHDALAPLPEGRAVISAIEAYKDDMSSKDAEQTLLDGIQHYGSLSRDRMEIGLKDILLDVNYLPLLEVLIRNPRFRVRRLSWFFSVMVEEGHEGEYLHYLSQAIAHLPWLDYSHCHHRIIEFLSRLLRYLPYDFTVPPGFDLSETVTLFMMHEPSENNWRKYSDTLLQYFNSGAFDTLSDKECIRGFLHLCINPSPKMLHWSATQQTSTSTRNGAIAFLAKLDALDLDSNFSDLSSEADQFTQFDSRVDLEVHDTEHAAPRRGYLTLPFNAFIGRLRYICGLKRTVERLGPDIDVELALRSAAQRKPASTFE</sequence>
<feature type="transmembrane region" description="Helical" evidence="1">
    <location>
        <begin position="203"/>
        <end position="234"/>
    </location>
</feature>
<evidence type="ECO:0000259" key="2">
    <source>
        <dbReference type="Pfam" id="PF20153"/>
    </source>
</evidence>
<proteinExistence type="predicted"/>
<dbReference type="AlphaFoldDB" id="A0A164TDP1"/>
<keyword evidence="1" id="KW-0472">Membrane</keyword>
<gene>
    <name evidence="3" type="ORF">SISNIDRAFT_550672</name>
</gene>
<dbReference type="InterPro" id="IPR045338">
    <property type="entry name" value="DUF6535"/>
</dbReference>
<keyword evidence="1" id="KW-1133">Transmembrane helix</keyword>
<evidence type="ECO:0000313" key="4">
    <source>
        <dbReference type="Proteomes" id="UP000076722"/>
    </source>
</evidence>
<evidence type="ECO:0000256" key="1">
    <source>
        <dbReference type="SAM" id="Phobius"/>
    </source>
</evidence>
<keyword evidence="1" id="KW-0812">Transmembrane</keyword>
<name>A0A164TDP1_9AGAM</name>
<feature type="transmembrane region" description="Helical" evidence="1">
    <location>
        <begin position="147"/>
        <end position="168"/>
    </location>
</feature>
<dbReference type="Proteomes" id="UP000076722">
    <property type="component" value="Unassembled WGS sequence"/>
</dbReference>
<feature type="transmembrane region" description="Helical" evidence="1">
    <location>
        <begin position="97"/>
        <end position="117"/>
    </location>
</feature>
<feature type="transmembrane region" description="Helical" evidence="1">
    <location>
        <begin position="240"/>
        <end position="263"/>
    </location>
</feature>
<accession>A0A164TDP1</accession>
<dbReference type="STRING" id="1314777.A0A164TDP1"/>
<feature type="domain" description="DUF6535" evidence="2">
    <location>
        <begin position="73"/>
        <end position="231"/>
    </location>
</feature>
<keyword evidence="4" id="KW-1185">Reference proteome</keyword>
<evidence type="ECO:0000313" key="3">
    <source>
        <dbReference type="EMBL" id="KZS92286.1"/>
    </source>
</evidence>
<reference evidence="3 4" key="1">
    <citation type="journal article" date="2016" name="Mol. Biol. Evol.">
        <title>Comparative Genomics of Early-Diverging Mushroom-Forming Fungi Provides Insights into the Origins of Lignocellulose Decay Capabilities.</title>
        <authorList>
            <person name="Nagy L.G."/>
            <person name="Riley R."/>
            <person name="Tritt A."/>
            <person name="Adam C."/>
            <person name="Daum C."/>
            <person name="Floudas D."/>
            <person name="Sun H."/>
            <person name="Yadav J.S."/>
            <person name="Pangilinan J."/>
            <person name="Larsson K.H."/>
            <person name="Matsuura K."/>
            <person name="Barry K."/>
            <person name="Labutti K."/>
            <person name="Kuo R."/>
            <person name="Ohm R.A."/>
            <person name="Bhattacharya S.S."/>
            <person name="Shirouzu T."/>
            <person name="Yoshinaga Y."/>
            <person name="Martin F.M."/>
            <person name="Grigoriev I.V."/>
            <person name="Hibbett D.S."/>
        </authorList>
    </citation>
    <scope>NUCLEOTIDE SEQUENCE [LARGE SCALE GENOMIC DNA]</scope>
    <source>
        <strain evidence="3 4">HHB9708</strain>
    </source>
</reference>
<protein>
    <recommendedName>
        <fullName evidence="2">DUF6535 domain-containing protein</fullName>
    </recommendedName>
</protein>